<sequence>MVFPLNRERKRESGLTQILFLGVSFATSVKRRCRIPFFFEPNFDALIKSLPVMERIRSEGGPVAAKAQLTSKMSVVYGDFLVRKVGNNFAADGKGKYD</sequence>
<protein>
    <submittedName>
        <fullName evidence="1">Uncharacterized protein</fullName>
    </submittedName>
</protein>
<organism evidence="1 2">
    <name type="scientific">Psilocybe cubensis</name>
    <name type="common">Psychedelic mushroom</name>
    <name type="synonym">Stropharia cubensis</name>
    <dbReference type="NCBI Taxonomy" id="181762"/>
    <lineage>
        <taxon>Eukaryota</taxon>
        <taxon>Fungi</taxon>
        <taxon>Dikarya</taxon>
        <taxon>Basidiomycota</taxon>
        <taxon>Agaricomycotina</taxon>
        <taxon>Agaricomycetes</taxon>
        <taxon>Agaricomycetidae</taxon>
        <taxon>Agaricales</taxon>
        <taxon>Agaricineae</taxon>
        <taxon>Strophariaceae</taxon>
        <taxon>Psilocybe</taxon>
    </lineage>
</organism>
<reference evidence="1" key="1">
    <citation type="submission" date="2021-10" db="EMBL/GenBank/DDBJ databases">
        <title>Psilocybe cubensis genome.</title>
        <authorList>
            <person name="Mckernan K.J."/>
            <person name="Crawford S."/>
            <person name="Trippe A."/>
            <person name="Kane L.T."/>
            <person name="Mclaughlin S."/>
        </authorList>
    </citation>
    <scope>NUCLEOTIDE SEQUENCE</scope>
    <source>
        <strain evidence="1">MGC-MH-2018</strain>
    </source>
</reference>
<proteinExistence type="predicted"/>
<gene>
    <name evidence="1" type="ORF">JR316_0007129</name>
</gene>
<evidence type="ECO:0000313" key="1">
    <source>
        <dbReference type="EMBL" id="KAH9480529.1"/>
    </source>
</evidence>
<evidence type="ECO:0000313" key="2">
    <source>
        <dbReference type="Proteomes" id="UP000664032"/>
    </source>
</evidence>
<comment type="caution">
    <text evidence="1">The sequence shown here is derived from an EMBL/GenBank/DDBJ whole genome shotgun (WGS) entry which is preliminary data.</text>
</comment>
<accession>A0ACB8GZU9</accession>
<name>A0ACB8GZU9_PSICU</name>
<dbReference type="EMBL" id="JAFIQS020000006">
    <property type="protein sequence ID" value="KAH9480529.1"/>
    <property type="molecule type" value="Genomic_DNA"/>
</dbReference>
<dbReference type="Proteomes" id="UP000664032">
    <property type="component" value="Unassembled WGS sequence"/>
</dbReference>
<keyword evidence="2" id="KW-1185">Reference proteome</keyword>